<dbReference type="PROSITE" id="PS51840">
    <property type="entry name" value="C2_NT"/>
    <property type="match status" value="1"/>
</dbReference>
<dbReference type="Pfam" id="PF10358">
    <property type="entry name" value="NT-C2"/>
    <property type="match status" value="1"/>
</dbReference>
<keyword evidence="4" id="KW-1185">Reference proteome</keyword>
<evidence type="ECO:0000313" key="3">
    <source>
        <dbReference type="EMBL" id="QBM89190.1"/>
    </source>
</evidence>
<feature type="domain" description="C2 NT-type" evidence="2">
    <location>
        <begin position="1"/>
        <end position="186"/>
    </location>
</feature>
<sequence length="385" mass="43634">MLGNKRPKFKFSFVLNDLSKIPHTSGYCYAEISIADGNPSGLRAAFAQLKPFSSLLKDTENDNVSMESKGNASTEHNVSSRSSRCIQVRTLKYRIHNFKSHFNFSMSCNLKFPLKRKDNMVGDKYLVLRVFYQAERNSKHDHSMELGVVRLNLAEYLNFNEPVTAKYLLQESKINSILNLTTSLEELPADFDFHTQLQIDESRHAQLHANSNLSISKASGSGTKSYNVPQFQRQAVFGGLDGVINPQGNKDAGLLGTPNGSESASKHETNEDEKDQSHQQNTHMTTVGTKHIEDVIVDPIIGSLYRKILELTWDPDLHVLLKLTPQKVVDDIFELDKDPLKMENNLQFYRNLRPKPDADSLRNKEGLMVESKFRSNLTSWLVSWT</sequence>
<name>A0A4P6XP95_9ASCO</name>
<gene>
    <name evidence="3" type="primary">MPUL0D02530</name>
    <name evidence="3" type="ORF">METSCH_D02530</name>
</gene>
<organism evidence="3 4">
    <name type="scientific">Metschnikowia aff. pulcherrima</name>
    <dbReference type="NCBI Taxonomy" id="2163413"/>
    <lineage>
        <taxon>Eukaryota</taxon>
        <taxon>Fungi</taxon>
        <taxon>Dikarya</taxon>
        <taxon>Ascomycota</taxon>
        <taxon>Saccharomycotina</taxon>
        <taxon>Pichiomycetes</taxon>
        <taxon>Metschnikowiaceae</taxon>
        <taxon>Metschnikowia</taxon>
    </lineage>
</organism>
<dbReference type="STRING" id="2163413.A0A4P6XP95"/>
<dbReference type="EMBL" id="CP034459">
    <property type="protein sequence ID" value="QBM89190.1"/>
    <property type="molecule type" value="Genomic_DNA"/>
</dbReference>
<accession>A0A4P6XP95</accession>
<dbReference type="InterPro" id="IPR019448">
    <property type="entry name" value="NT-C2"/>
</dbReference>
<proteinExistence type="predicted"/>
<dbReference type="InterPro" id="IPR039931">
    <property type="entry name" value="EEIG1/2-like"/>
</dbReference>
<feature type="region of interest" description="Disordered" evidence="1">
    <location>
        <begin position="248"/>
        <end position="284"/>
    </location>
</feature>
<protein>
    <submittedName>
        <fullName evidence="3">N-terminal C2 in EEIG1 and EHBP1 protein</fullName>
    </submittedName>
</protein>
<dbReference type="PANTHER" id="PTHR21456:SF1">
    <property type="entry name" value="C2 NT-TYPE DOMAIN-CONTAINING PROTEIN"/>
    <property type="match status" value="1"/>
</dbReference>
<evidence type="ECO:0000256" key="1">
    <source>
        <dbReference type="SAM" id="MobiDB-lite"/>
    </source>
</evidence>
<evidence type="ECO:0000259" key="2">
    <source>
        <dbReference type="PROSITE" id="PS51840"/>
    </source>
</evidence>
<dbReference type="AlphaFoldDB" id="A0A4P6XP95"/>
<reference evidence="4" key="1">
    <citation type="submission" date="2019-03" db="EMBL/GenBank/DDBJ databases">
        <title>Snf2 controls pulcherriminic acid biosynthesis and connects pigmentation and antifungal activity of the yeast Metschnikowia pulcherrima.</title>
        <authorList>
            <person name="Gore-Lloyd D."/>
            <person name="Sumann I."/>
            <person name="Brachmann A.O."/>
            <person name="Schneeberger K."/>
            <person name="Ortiz-Merino R.A."/>
            <person name="Moreno-Beltran M."/>
            <person name="Schlaefli M."/>
            <person name="Kirner P."/>
            <person name="Santos Kron A."/>
            <person name="Wolfe K.H."/>
            <person name="Piel J."/>
            <person name="Ahrens C.H."/>
            <person name="Henk D."/>
            <person name="Freimoser F.M."/>
        </authorList>
    </citation>
    <scope>NUCLEOTIDE SEQUENCE [LARGE SCALE GENOMIC DNA]</scope>
    <source>
        <strain evidence="4">APC 1.2</strain>
    </source>
</reference>
<dbReference type="PANTHER" id="PTHR21456">
    <property type="entry name" value="FAMILY WITH SEQUENCE SIMILARITY 102"/>
    <property type="match status" value="1"/>
</dbReference>
<dbReference type="Proteomes" id="UP000292447">
    <property type="component" value="Chromosome IV"/>
</dbReference>
<evidence type="ECO:0000313" key="4">
    <source>
        <dbReference type="Proteomes" id="UP000292447"/>
    </source>
</evidence>